<evidence type="ECO:0008006" key="3">
    <source>
        <dbReference type="Google" id="ProtNLM"/>
    </source>
</evidence>
<accession>A0ABX7LBQ5</accession>
<keyword evidence="2" id="KW-1185">Reference proteome</keyword>
<reference evidence="1 2" key="1">
    <citation type="submission" date="2021-02" db="EMBL/GenBank/DDBJ databases">
        <title>Paenibacillus tianjinensis sp. nov.</title>
        <authorList>
            <person name="Liu H."/>
        </authorList>
    </citation>
    <scope>NUCLEOTIDE SEQUENCE [LARGE SCALE GENOMIC DNA]</scope>
    <source>
        <strain evidence="1 2">TB2019</strain>
    </source>
</reference>
<dbReference type="EMBL" id="CP070969">
    <property type="protein sequence ID" value="QSF43412.1"/>
    <property type="molecule type" value="Genomic_DNA"/>
</dbReference>
<organism evidence="1 2">
    <name type="scientific">Paenibacillus tianjinensis</name>
    <dbReference type="NCBI Taxonomy" id="2810347"/>
    <lineage>
        <taxon>Bacteria</taxon>
        <taxon>Bacillati</taxon>
        <taxon>Bacillota</taxon>
        <taxon>Bacilli</taxon>
        <taxon>Bacillales</taxon>
        <taxon>Paenibacillaceae</taxon>
        <taxon>Paenibacillus</taxon>
    </lineage>
</organism>
<gene>
    <name evidence="1" type="ORF">JRJ22_19295</name>
</gene>
<dbReference type="Proteomes" id="UP000663452">
    <property type="component" value="Chromosome"/>
</dbReference>
<proteinExistence type="predicted"/>
<protein>
    <recommendedName>
        <fullName evidence="3">Phage protein</fullName>
    </recommendedName>
</protein>
<sequence>MDYILFYNYEDGTKVFGYYDDYEEAEEDYNDAVEHYKKHNVAVEVGFAEIQKVESFNWPE</sequence>
<name>A0ABX7LBQ5_9BACL</name>
<dbReference type="RefSeq" id="WP_206101045.1">
    <property type="nucleotide sequence ID" value="NZ_CP070969.1"/>
</dbReference>
<evidence type="ECO:0000313" key="1">
    <source>
        <dbReference type="EMBL" id="QSF43412.1"/>
    </source>
</evidence>
<evidence type="ECO:0000313" key="2">
    <source>
        <dbReference type="Proteomes" id="UP000663452"/>
    </source>
</evidence>